<comment type="caution">
    <text evidence="5">The sequence shown here is derived from an EMBL/GenBank/DDBJ whole genome shotgun (WGS) entry which is preliminary data.</text>
</comment>
<keyword evidence="1 3" id="KW-0378">Hydrolase</keyword>
<gene>
    <name evidence="5" type="ORF">EKH83_13640</name>
</gene>
<protein>
    <submittedName>
        <fullName evidence="5">Glycoside hydrolase family 5 protein</fullName>
    </submittedName>
</protein>
<evidence type="ECO:0000256" key="2">
    <source>
        <dbReference type="ARBA" id="ARBA00023295"/>
    </source>
</evidence>
<dbReference type="GO" id="GO:0000272">
    <property type="term" value="P:polysaccharide catabolic process"/>
    <property type="evidence" value="ECO:0007669"/>
    <property type="project" value="InterPro"/>
</dbReference>
<evidence type="ECO:0000256" key="1">
    <source>
        <dbReference type="ARBA" id="ARBA00022801"/>
    </source>
</evidence>
<dbReference type="SUPFAM" id="SSF51445">
    <property type="entry name" value="(Trans)glycosidases"/>
    <property type="match status" value="1"/>
</dbReference>
<dbReference type="Gene3D" id="3.20.20.80">
    <property type="entry name" value="Glycosidases"/>
    <property type="match status" value="1"/>
</dbReference>
<dbReference type="EMBL" id="RXOC01000008">
    <property type="protein sequence ID" value="RXF69186.1"/>
    <property type="molecule type" value="Genomic_DNA"/>
</dbReference>
<evidence type="ECO:0000259" key="4">
    <source>
        <dbReference type="Pfam" id="PF00150"/>
    </source>
</evidence>
<feature type="domain" description="Glycoside hydrolase family 5" evidence="4">
    <location>
        <begin position="42"/>
        <end position="288"/>
    </location>
</feature>
<accession>A0A4Q0M8Y0</accession>
<name>A0A4Q0M8Y0_9SPHI</name>
<dbReference type="Proteomes" id="UP000290848">
    <property type="component" value="Unassembled WGS sequence"/>
</dbReference>
<evidence type="ECO:0000313" key="6">
    <source>
        <dbReference type="Proteomes" id="UP000290848"/>
    </source>
</evidence>
<dbReference type="PANTHER" id="PTHR34142:SF1">
    <property type="entry name" value="GLYCOSIDE HYDROLASE FAMILY 5 DOMAIN-CONTAINING PROTEIN"/>
    <property type="match status" value="1"/>
</dbReference>
<reference evidence="5 6" key="1">
    <citation type="submission" date="2018-12" db="EMBL/GenBank/DDBJ databases">
        <title>The Draft Genome Sequence of the Soil Bacterium Pedobacter tournemirensis R1.</title>
        <authorList>
            <person name="He J."/>
        </authorList>
    </citation>
    <scope>NUCLEOTIDE SEQUENCE [LARGE SCALE GENOMIC DNA]</scope>
    <source>
        <strain evidence="5 6">R1</strain>
    </source>
</reference>
<dbReference type="InterPro" id="IPR017853">
    <property type="entry name" value="GH"/>
</dbReference>
<keyword evidence="2 3" id="KW-0326">Glycosidase</keyword>
<dbReference type="InterPro" id="IPR001547">
    <property type="entry name" value="Glyco_hydro_5"/>
</dbReference>
<organism evidence="5 6">
    <name type="scientific">Arcticibacter tournemirensis</name>
    <dbReference type="NCBI Taxonomy" id="699437"/>
    <lineage>
        <taxon>Bacteria</taxon>
        <taxon>Pseudomonadati</taxon>
        <taxon>Bacteroidota</taxon>
        <taxon>Sphingobacteriia</taxon>
        <taxon>Sphingobacteriales</taxon>
        <taxon>Sphingobacteriaceae</taxon>
        <taxon>Arcticibacter</taxon>
    </lineage>
</organism>
<evidence type="ECO:0000256" key="3">
    <source>
        <dbReference type="RuleBase" id="RU361153"/>
    </source>
</evidence>
<dbReference type="RefSeq" id="WP_128769994.1">
    <property type="nucleotide sequence ID" value="NZ_RXOC01000008.1"/>
</dbReference>
<sequence>MNKALLILFGLLLIVLIGKGQPLQNAVELHGCLKVSNGKVVDKANVPPQLRGISFSWSIWRGEKYYNPKVLNWLVDDFGVNIVRLSMAVQPAGGYLQNPQRQKALVIPLIDQAIKKGIYVIVDWHDHNAELHKEEAIDFFEDIAIRYAGVPNILYEIWNEPERQSWRVIKHYAVDVISAIRKYDPKNLIVVGSPQWDQDIDIAAADPITGFENIAYSFHFYASDIHHQEGLRKKAEEAISKKLPLIVTEWGVGEANGDGRFDLEKTKKWLDWVESNQLSWINWNITDKDETTALLKPGASKYGQWSMSELTEAGLFIRSKLRELNERK</sequence>
<comment type="similarity">
    <text evidence="3">Belongs to the glycosyl hydrolase 5 (cellulase A) family.</text>
</comment>
<dbReference type="Pfam" id="PF00150">
    <property type="entry name" value="Cellulase"/>
    <property type="match status" value="1"/>
</dbReference>
<dbReference type="GO" id="GO:0004553">
    <property type="term" value="F:hydrolase activity, hydrolyzing O-glycosyl compounds"/>
    <property type="evidence" value="ECO:0007669"/>
    <property type="project" value="InterPro"/>
</dbReference>
<dbReference type="AlphaFoldDB" id="A0A4Q0M8Y0"/>
<proteinExistence type="inferred from homology"/>
<evidence type="ECO:0000313" key="5">
    <source>
        <dbReference type="EMBL" id="RXF69186.1"/>
    </source>
</evidence>
<dbReference type="PANTHER" id="PTHR34142">
    <property type="entry name" value="ENDO-BETA-1,4-GLUCANASE A"/>
    <property type="match status" value="1"/>
</dbReference>